<evidence type="ECO:0000313" key="1">
    <source>
        <dbReference type="EMBL" id="KGT88899.1"/>
    </source>
</evidence>
<dbReference type="AlphaFoldDB" id="A0A0A3YTP1"/>
<organism evidence="1 2">
    <name type="scientific">Erwinia typographi</name>
    <dbReference type="NCBI Taxonomy" id="371042"/>
    <lineage>
        <taxon>Bacteria</taxon>
        <taxon>Pseudomonadati</taxon>
        <taxon>Pseudomonadota</taxon>
        <taxon>Gammaproteobacteria</taxon>
        <taxon>Enterobacterales</taxon>
        <taxon>Erwiniaceae</taxon>
        <taxon>Erwinia</taxon>
    </lineage>
</organism>
<dbReference type="eggNOG" id="ENOG5032YQQ">
    <property type="taxonomic scope" value="Bacteria"/>
</dbReference>
<dbReference type="EMBL" id="JRUQ01000059">
    <property type="protein sequence ID" value="KGT88899.1"/>
    <property type="molecule type" value="Genomic_DNA"/>
</dbReference>
<dbReference type="NCBIfam" id="TIGR02979">
    <property type="entry name" value="phageshock_pspD"/>
    <property type="match status" value="1"/>
</dbReference>
<evidence type="ECO:0000313" key="2">
    <source>
        <dbReference type="Proteomes" id="UP000030351"/>
    </source>
</evidence>
<proteinExistence type="predicted"/>
<sequence>MRNWQQSVKNNAAPALKRAGKFVLINALTYGPGGVAGWAVKSVAHRPLKLFLAWALEPILRRALRGATARWNKP</sequence>
<accession>A0A0A3YTP1</accession>
<dbReference type="Pfam" id="PF09584">
    <property type="entry name" value="Phageshock_PspD"/>
    <property type="match status" value="1"/>
</dbReference>
<dbReference type="STRING" id="371042.NG99_20710"/>
<keyword evidence="2" id="KW-1185">Reference proteome</keyword>
<dbReference type="OrthoDB" id="6540431at2"/>
<comment type="caution">
    <text evidence="1">The sequence shown here is derived from an EMBL/GenBank/DDBJ whole genome shotgun (WGS) entry which is preliminary data.</text>
</comment>
<protein>
    <submittedName>
        <fullName evidence="1">Phage-shock protein</fullName>
    </submittedName>
</protein>
<reference evidence="1 2" key="1">
    <citation type="submission" date="2014-10" db="EMBL/GenBank/DDBJ databases">
        <title>Genome sequence of Erwinia typographi M043b.</title>
        <authorList>
            <person name="Chan K.-G."/>
            <person name="Tan W.-S."/>
        </authorList>
    </citation>
    <scope>NUCLEOTIDE SEQUENCE [LARGE SCALE GENOMIC DNA]</scope>
    <source>
        <strain evidence="1 2">M043b</strain>
    </source>
</reference>
<dbReference type="InterPro" id="IPR014321">
    <property type="entry name" value="Phageshock_PspD"/>
</dbReference>
<dbReference type="RefSeq" id="WP_034897184.1">
    <property type="nucleotide sequence ID" value="NZ_JRUQ01000059.1"/>
</dbReference>
<dbReference type="NCBIfam" id="NF007795">
    <property type="entry name" value="PRK10497.1"/>
    <property type="match status" value="1"/>
</dbReference>
<dbReference type="Proteomes" id="UP000030351">
    <property type="component" value="Unassembled WGS sequence"/>
</dbReference>
<name>A0A0A3YTP1_9GAMM</name>
<gene>
    <name evidence="1" type="ORF">NG99_20710</name>
</gene>